<feature type="transmembrane region" description="Helical" evidence="8">
    <location>
        <begin position="60"/>
        <end position="78"/>
    </location>
</feature>
<keyword evidence="2" id="KW-0813">Transport</keyword>
<dbReference type="InterPro" id="IPR027417">
    <property type="entry name" value="P-loop_NTPase"/>
</dbReference>
<dbReference type="PROSITE" id="PS50929">
    <property type="entry name" value="ABC_TM1F"/>
    <property type="match status" value="1"/>
</dbReference>
<dbReference type="GO" id="GO:0016887">
    <property type="term" value="F:ATP hydrolysis activity"/>
    <property type="evidence" value="ECO:0007669"/>
    <property type="project" value="InterPro"/>
</dbReference>
<protein>
    <submittedName>
        <fullName evidence="11">ATP-binding cassette, subfamily B</fullName>
    </submittedName>
</protein>
<organism evidence="11 12">
    <name type="scientific">Faecalicatena contorta</name>
    <dbReference type="NCBI Taxonomy" id="39482"/>
    <lineage>
        <taxon>Bacteria</taxon>
        <taxon>Bacillati</taxon>
        <taxon>Bacillota</taxon>
        <taxon>Clostridia</taxon>
        <taxon>Lachnospirales</taxon>
        <taxon>Lachnospiraceae</taxon>
        <taxon>Faecalicatena</taxon>
    </lineage>
</organism>
<comment type="subcellular location">
    <subcellularLocation>
        <location evidence="1">Cell membrane</location>
        <topology evidence="1">Multi-pass membrane protein</topology>
    </subcellularLocation>
</comment>
<proteinExistence type="predicted"/>
<evidence type="ECO:0000256" key="1">
    <source>
        <dbReference type="ARBA" id="ARBA00004651"/>
    </source>
</evidence>
<dbReference type="OrthoDB" id="9762778at2"/>
<keyword evidence="12" id="KW-1185">Reference proteome</keyword>
<evidence type="ECO:0000256" key="3">
    <source>
        <dbReference type="ARBA" id="ARBA00022692"/>
    </source>
</evidence>
<keyword evidence="3 8" id="KW-0812">Transmembrane</keyword>
<keyword evidence="6 8" id="KW-1133">Transmembrane helix</keyword>
<dbReference type="InterPro" id="IPR017871">
    <property type="entry name" value="ABC_transporter-like_CS"/>
</dbReference>
<feature type="domain" description="ABC transmembrane type-1" evidence="10">
    <location>
        <begin position="27"/>
        <end position="303"/>
    </location>
</feature>
<evidence type="ECO:0000313" key="11">
    <source>
        <dbReference type="EMBL" id="SUQ16032.1"/>
    </source>
</evidence>
<keyword evidence="7 8" id="KW-0472">Membrane</keyword>
<dbReference type="AlphaFoldDB" id="A0A315ZQY0"/>
<keyword evidence="5 11" id="KW-0067">ATP-binding</keyword>
<dbReference type="InterPro" id="IPR039421">
    <property type="entry name" value="Type_1_exporter"/>
</dbReference>
<evidence type="ECO:0000256" key="5">
    <source>
        <dbReference type="ARBA" id="ARBA00022840"/>
    </source>
</evidence>
<dbReference type="SMART" id="SM00382">
    <property type="entry name" value="AAA"/>
    <property type="match status" value="1"/>
</dbReference>
<feature type="transmembrane region" description="Helical" evidence="8">
    <location>
        <begin position="162"/>
        <end position="179"/>
    </location>
</feature>
<evidence type="ECO:0000256" key="2">
    <source>
        <dbReference type="ARBA" id="ARBA00022448"/>
    </source>
</evidence>
<dbReference type="InterPro" id="IPR003593">
    <property type="entry name" value="AAA+_ATPase"/>
</dbReference>
<dbReference type="GO" id="GO:0005886">
    <property type="term" value="C:plasma membrane"/>
    <property type="evidence" value="ECO:0007669"/>
    <property type="project" value="UniProtKB-SubCell"/>
</dbReference>
<evidence type="ECO:0000313" key="12">
    <source>
        <dbReference type="Proteomes" id="UP000254051"/>
    </source>
</evidence>
<feature type="transmembrane region" description="Helical" evidence="8">
    <location>
        <begin position="135"/>
        <end position="156"/>
    </location>
</feature>
<evidence type="ECO:0000256" key="4">
    <source>
        <dbReference type="ARBA" id="ARBA00022741"/>
    </source>
</evidence>
<keyword evidence="4" id="KW-0547">Nucleotide-binding</keyword>
<dbReference type="Pfam" id="PF00664">
    <property type="entry name" value="ABC_membrane"/>
    <property type="match status" value="1"/>
</dbReference>
<dbReference type="Gene3D" id="1.20.1560.10">
    <property type="entry name" value="ABC transporter type 1, transmembrane domain"/>
    <property type="match status" value="1"/>
</dbReference>
<dbReference type="InterPro" id="IPR011527">
    <property type="entry name" value="ABC1_TM_dom"/>
</dbReference>
<reference evidence="12" key="1">
    <citation type="submission" date="2017-07" db="EMBL/GenBank/DDBJ databases">
        <authorList>
            <person name="Varghese N."/>
            <person name="Submissions S."/>
        </authorList>
    </citation>
    <scope>NUCLEOTIDE SEQUENCE [LARGE SCALE GENOMIC DNA]</scope>
    <source>
        <strain evidence="12">NLAE-zl-C134</strain>
    </source>
</reference>
<dbReference type="InterPro" id="IPR036640">
    <property type="entry name" value="ABC1_TM_sf"/>
</dbReference>
<evidence type="ECO:0000256" key="8">
    <source>
        <dbReference type="SAM" id="Phobius"/>
    </source>
</evidence>
<dbReference type="GO" id="GO:0005524">
    <property type="term" value="F:ATP binding"/>
    <property type="evidence" value="ECO:0007669"/>
    <property type="project" value="UniProtKB-KW"/>
</dbReference>
<gene>
    <name evidence="11" type="ORF">SAMN05216529_12015</name>
</gene>
<dbReference type="Gene3D" id="3.40.50.300">
    <property type="entry name" value="P-loop containing nucleotide triphosphate hydrolases"/>
    <property type="match status" value="1"/>
</dbReference>
<feature type="transmembrane region" description="Helical" evidence="8">
    <location>
        <begin position="27"/>
        <end position="48"/>
    </location>
</feature>
<dbReference type="GO" id="GO:0140359">
    <property type="term" value="F:ABC-type transporter activity"/>
    <property type="evidence" value="ECO:0007669"/>
    <property type="project" value="InterPro"/>
</dbReference>
<evidence type="ECO:0000259" key="10">
    <source>
        <dbReference type="PROSITE" id="PS50929"/>
    </source>
</evidence>
<feature type="domain" description="ABC transporter" evidence="9">
    <location>
        <begin position="334"/>
        <end position="567"/>
    </location>
</feature>
<dbReference type="PROSITE" id="PS00211">
    <property type="entry name" value="ABC_TRANSPORTER_1"/>
    <property type="match status" value="1"/>
</dbReference>
<sequence>MLDAYKRFFAFSGKQKKTWYKGMTFELLRSVFESLQFMALLTVLKALVEQSVVPATAWTALGIMVLSVAGASVCWYLAHGNEGRASYRMCEEKRISIGERMKYMPMGYFNSQSLGSLTAAATSTMEDLEAMAFAVVARTMVGMIRTSVFSIAILIFDWRIGLVFMAGMLLFLLVNSRLLKKSRELSPGRLQAQTKLVDSVLEYIQGMSVVRAFHGDKAANQTLNHTIDETQHQNFKLESKRIPYNVLEHVVLRAASAAAILLSIWLFLNGTMSLITCLMMTVSAFLVYSELESAGEMFFMLPMIDASIGRVEQIDTTPRMDEHGSKQKIDCHDIVFENVEFSYGERKIIDNVSFTIEEGTTTAIVGPSGSGKTTLTSLMARFWDVDKGSIKLSGTDVREYALDSLMANFSMVFQQVYLFNDTIANNIKFGKPNASHDEVVAAAKAARCHDFIAAMPDGYDTVLGEGGATVSGGEKQRISIARAMLKDAPIIILDEATANVDPENEADLQEAIEALTQNKTIIMIAHRLKTVMNADKILVIDNGKIVQTGKHDELINIPGIYANFIGVRKKAIGWKLMSQEDLS</sequence>
<feature type="transmembrane region" description="Helical" evidence="8">
    <location>
        <begin position="250"/>
        <end position="267"/>
    </location>
</feature>
<dbReference type="Proteomes" id="UP000254051">
    <property type="component" value="Unassembled WGS sequence"/>
</dbReference>
<dbReference type="RefSeq" id="WP_109714388.1">
    <property type="nucleotide sequence ID" value="NZ_QGDS01000020.1"/>
</dbReference>
<dbReference type="FunFam" id="3.40.50.300:FF:000287">
    <property type="entry name" value="Multidrug ABC transporter ATP-binding protein"/>
    <property type="match status" value="1"/>
</dbReference>
<dbReference type="Pfam" id="PF00005">
    <property type="entry name" value="ABC_tran"/>
    <property type="match status" value="1"/>
</dbReference>
<dbReference type="PROSITE" id="PS50893">
    <property type="entry name" value="ABC_TRANSPORTER_2"/>
    <property type="match status" value="1"/>
</dbReference>
<name>A0A315ZQY0_9FIRM</name>
<dbReference type="SUPFAM" id="SSF90123">
    <property type="entry name" value="ABC transporter transmembrane region"/>
    <property type="match status" value="1"/>
</dbReference>
<dbReference type="EMBL" id="UHJJ01000020">
    <property type="protein sequence ID" value="SUQ16032.1"/>
    <property type="molecule type" value="Genomic_DNA"/>
</dbReference>
<accession>A0A315ZQY0</accession>
<dbReference type="PANTHER" id="PTHR24221">
    <property type="entry name" value="ATP-BINDING CASSETTE SUB-FAMILY B"/>
    <property type="match status" value="1"/>
</dbReference>
<evidence type="ECO:0000256" key="6">
    <source>
        <dbReference type="ARBA" id="ARBA00022989"/>
    </source>
</evidence>
<evidence type="ECO:0000256" key="7">
    <source>
        <dbReference type="ARBA" id="ARBA00023136"/>
    </source>
</evidence>
<dbReference type="InterPro" id="IPR003439">
    <property type="entry name" value="ABC_transporter-like_ATP-bd"/>
</dbReference>
<dbReference type="SUPFAM" id="SSF52540">
    <property type="entry name" value="P-loop containing nucleoside triphosphate hydrolases"/>
    <property type="match status" value="1"/>
</dbReference>
<dbReference type="GO" id="GO:0034040">
    <property type="term" value="F:ATPase-coupled lipid transmembrane transporter activity"/>
    <property type="evidence" value="ECO:0007669"/>
    <property type="project" value="TreeGrafter"/>
</dbReference>
<dbReference type="PANTHER" id="PTHR24221:SF397">
    <property type="entry name" value="ABC TRANSPORTER, ATP-BINDING TRANSMEMBRANE PROTEIN"/>
    <property type="match status" value="1"/>
</dbReference>
<evidence type="ECO:0000259" key="9">
    <source>
        <dbReference type="PROSITE" id="PS50893"/>
    </source>
</evidence>